<evidence type="ECO:0000313" key="4">
    <source>
        <dbReference type="EMBL" id="RHN78077.1"/>
    </source>
</evidence>
<evidence type="ECO:0000256" key="1">
    <source>
        <dbReference type="SAM" id="MobiDB-lite"/>
    </source>
</evidence>
<reference evidence="3 6" key="2">
    <citation type="journal article" date="2014" name="BMC Genomics">
        <title>An improved genome release (version Mt4.0) for the model legume Medicago truncatula.</title>
        <authorList>
            <person name="Tang H."/>
            <person name="Krishnakumar V."/>
            <person name="Bidwell S."/>
            <person name="Rosen B."/>
            <person name="Chan A."/>
            <person name="Zhou S."/>
            <person name="Gentzbittel L."/>
            <person name="Childs K.L."/>
            <person name="Yandell M."/>
            <person name="Gundlach H."/>
            <person name="Mayer K.F."/>
            <person name="Schwartz D.C."/>
            <person name="Town C.D."/>
        </authorList>
    </citation>
    <scope>GENOME REANNOTATION</scope>
    <source>
        <strain evidence="3">A17</strain>
        <strain evidence="5 6">cv. Jemalong A17</strain>
    </source>
</reference>
<evidence type="ECO:0000313" key="7">
    <source>
        <dbReference type="Proteomes" id="UP000265566"/>
    </source>
</evidence>
<protein>
    <submittedName>
        <fullName evidence="3">Transmembrane protein, putative</fullName>
    </submittedName>
</protein>
<evidence type="ECO:0000313" key="3">
    <source>
        <dbReference type="EMBL" id="KEH40653.1"/>
    </source>
</evidence>
<dbReference type="EnsemblPlants" id="KEH40653">
    <property type="protein sequence ID" value="KEH40653"/>
    <property type="gene ID" value="MTR_1g032760"/>
</dbReference>
<dbReference type="AlphaFoldDB" id="A0A072VGT8"/>
<dbReference type="Proteomes" id="UP000002051">
    <property type="component" value="Unassembled WGS sequence"/>
</dbReference>
<reference evidence="7" key="4">
    <citation type="journal article" date="2018" name="Nat. Plants">
        <title>Whole-genome landscape of Medicago truncatula symbiotic genes.</title>
        <authorList>
            <person name="Pecrix Y."/>
            <person name="Staton S.E."/>
            <person name="Sallet E."/>
            <person name="Lelandais-Briere C."/>
            <person name="Moreau S."/>
            <person name="Carrere S."/>
            <person name="Blein T."/>
            <person name="Jardinaud M.F."/>
            <person name="Latrasse D."/>
            <person name="Zouine M."/>
            <person name="Zahm M."/>
            <person name="Kreplak J."/>
            <person name="Mayjonade B."/>
            <person name="Satge C."/>
            <person name="Perez M."/>
            <person name="Cauet S."/>
            <person name="Marande W."/>
            <person name="Chantry-Darmon C."/>
            <person name="Lopez-Roques C."/>
            <person name="Bouchez O."/>
            <person name="Berard A."/>
            <person name="Debelle F."/>
            <person name="Munos S."/>
            <person name="Bendahmane A."/>
            <person name="Berges H."/>
            <person name="Niebel A."/>
            <person name="Buitink J."/>
            <person name="Frugier F."/>
            <person name="Benhamed M."/>
            <person name="Crespi M."/>
            <person name="Gouzy J."/>
            <person name="Gamas P."/>
        </authorList>
    </citation>
    <scope>NUCLEOTIDE SEQUENCE [LARGE SCALE GENOMIC DNA]</scope>
    <source>
        <strain evidence="7">cv. Jemalong A17</strain>
    </source>
</reference>
<keyword evidence="6" id="KW-1185">Reference proteome</keyword>
<reference evidence="3 6" key="1">
    <citation type="journal article" date="2011" name="Nature">
        <title>The Medicago genome provides insight into the evolution of rhizobial symbioses.</title>
        <authorList>
            <person name="Young N.D."/>
            <person name="Debelle F."/>
            <person name="Oldroyd G.E."/>
            <person name="Geurts R."/>
            <person name="Cannon S.B."/>
            <person name="Udvardi M.K."/>
            <person name="Benedito V.A."/>
            <person name="Mayer K.F."/>
            <person name="Gouzy J."/>
            <person name="Schoof H."/>
            <person name="Van de Peer Y."/>
            <person name="Proost S."/>
            <person name="Cook D.R."/>
            <person name="Meyers B.C."/>
            <person name="Spannagl M."/>
            <person name="Cheung F."/>
            <person name="De Mita S."/>
            <person name="Krishnakumar V."/>
            <person name="Gundlach H."/>
            <person name="Zhou S."/>
            <person name="Mudge J."/>
            <person name="Bharti A.K."/>
            <person name="Murray J.D."/>
            <person name="Naoumkina M.A."/>
            <person name="Rosen B."/>
            <person name="Silverstein K.A."/>
            <person name="Tang H."/>
            <person name="Rombauts S."/>
            <person name="Zhao P.X."/>
            <person name="Zhou P."/>
            <person name="Barbe V."/>
            <person name="Bardou P."/>
            <person name="Bechner M."/>
            <person name="Bellec A."/>
            <person name="Berger A."/>
            <person name="Berges H."/>
            <person name="Bidwell S."/>
            <person name="Bisseling T."/>
            <person name="Choisne N."/>
            <person name="Couloux A."/>
            <person name="Denny R."/>
            <person name="Deshpande S."/>
            <person name="Dai X."/>
            <person name="Doyle J.J."/>
            <person name="Dudez A.M."/>
            <person name="Farmer A.D."/>
            <person name="Fouteau S."/>
            <person name="Franken C."/>
            <person name="Gibelin C."/>
            <person name="Gish J."/>
            <person name="Goldstein S."/>
            <person name="Gonzalez A.J."/>
            <person name="Green P.J."/>
            <person name="Hallab A."/>
            <person name="Hartog M."/>
            <person name="Hua A."/>
            <person name="Humphray S.J."/>
            <person name="Jeong D.H."/>
            <person name="Jing Y."/>
            <person name="Jocker A."/>
            <person name="Kenton S.M."/>
            <person name="Kim D.J."/>
            <person name="Klee K."/>
            <person name="Lai H."/>
            <person name="Lang C."/>
            <person name="Lin S."/>
            <person name="Macmil S.L."/>
            <person name="Magdelenat G."/>
            <person name="Matthews L."/>
            <person name="McCorrison J."/>
            <person name="Monaghan E.L."/>
            <person name="Mun J.H."/>
            <person name="Najar F.Z."/>
            <person name="Nicholson C."/>
            <person name="Noirot C."/>
            <person name="O'Bleness M."/>
            <person name="Paule C.R."/>
            <person name="Poulain J."/>
            <person name="Prion F."/>
            <person name="Qin B."/>
            <person name="Qu C."/>
            <person name="Retzel E.F."/>
            <person name="Riddle C."/>
            <person name="Sallet E."/>
            <person name="Samain S."/>
            <person name="Samson N."/>
            <person name="Sanders I."/>
            <person name="Saurat O."/>
            <person name="Scarpelli C."/>
            <person name="Schiex T."/>
            <person name="Segurens B."/>
            <person name="Severin A.J."/>
            <person name="Sherrier D.J."/>
            <person name="Shi R."/>
            <person name="Sims S."/>
            <person name="Singer S.R."/>
            <person name="Sinharoy S."/>
            <person name="Sterck L."/>
            <person name="Viollet A."/>
            <person name="Wang B.B."/>
            <person name="Wang K."/>
            <person name="Wang M."/>
            <person name="Wang X."/>
            <person name="Warfsmann J."/>
            <person name="Weissenbach J."/>
            <person name="White D.D."/>
            <person name="White J.D."/>
            <person name="Wiley G.B."/>
            <person name="Wincker P."/>
            <person name="Xing Y."/>
            <person name="Yang L."/>
            <person name="Yao Z."/>
            <person name="Ying F."/>
            <person name="Zhai J."/>
            <person name="Zhou L."/>
            <person name="Zuber A."/>
            <person name="Denarie J."/>
            <person name="Dixon R.A."/>
            <person name="May G.D."/>
            <person name="Schwartz D.C."/>
            <person name="Rogers J."/>
            <person name="Quetier F."/>
            <person name="Town C.D."/>
            <person name="Roe B.A."/>
        </authorList>
    </citation>
    <scope>NUCLEOTIDE SEQUENCE [LARGE SCALE GENOMIC DNA]</scope>
    <source>
        <strain evidence="3">A17</strain>
        <strain evidence="5 6">cv. Jemalong A17</strain>
    </source>
</reference>
<sequence>MKKERGRLKIRVYVILLLLPPFAISSSLYLLSSSYSFSSSSQDCVADNNSDAIEINNNNNFVNSLNRHTTIYPTPQIGVTRMPVEATPSNHPNPSDNSVTRTVRKMV</sequence>
<evidence type="ECO:0000313" key="5">
    <source>
        <dbReference type="EnsemblPlants" id="KEH40653"/>
    </source>
</evidence>
<dbReference type="EMBL" id="CM001217">
    <property type="protein sequence ID" value="KEH40653.1"/>
    <property type="molecule type" value="Genomic_DNA"/>
</dbReference>
<feature type="transmembrane region" description="Helical" evidence="2">
    <location>
        <begin position="12"/>
        <end position="31"/>
    </location>
</feature>
<keyword evidence="2" id="KW-0472">Membrane</keyword>
<organism evidence="3 6">
    <name type="scientific">Medicago truncatula</name>
    <name type="common">Barrel medic</name>
    <name type="synonym">Medicago tribuloides</name>
    <dbReference type="NCBI Taxonomy" id="3880"/>
    <lineage>
        <taxon>Eukaryota</taxon>
        <taxon>Viridiplantae</taxon>
        <taxon>Streptophyta</taxon>
        <taxon>Embryophyta</taxon>
        <taxon>Tracheophyta</taxon>
        <taxon>Spermatophyta</taxon>
        <taxon>Magnoliopsida</taxon>
        <taxon>eudicotyledons</taxon>
        <taxon>Gunneridae</taxon>
        <taxon>Pentapetalae</taxon>
        <taxon>rosids</taxon>
        <taxon>fabids</taxon>
        <taxon>Fabales</taxon>
        <taxon>Fabaceae</taxon>
        <taxon>Papilionoideae</taxon>
        <taxon>50 kb inversion clade</taxon>
        <taxon>NPAAA clade</taxon>
        <taxon>Hologalegina</taxon>
        <taxon>IRL clade</taxon>
        <taxon>Trifolieae</taxon>
        <taxon>Medicago</taxon>
    </lineage>
</organism>
<reference evidence="5" key="3">
    <citation type="submission" date="2015-04" db="UniProtKB">
        <authorList>
            <consortium name="EnsemblPlants"/>
        </authorList>
    </citation>
    <scope>IDENTIFICATION</scope>
    <source>
        <strain evidence="5">cv. Jemalong A17</strain>
    </source>
</reference>
<gene>
    <name evidence="3" type="ordered locus">MTR_1g032760</name>
    <name evidence="4" type="ORF">MtrunA17_Chr1g0161561</name>
</gene>
<dbReference type="Proteomes" id="UP000265566">
    <property type="component" value="Chromosome 1"/>
</dbReference>
<proteinExistence type="predicted"/>
<feature type="compositionally biased region" description="Polar residues" evidence="1">
    <location>
        <begin position="87"/>
        <end position="101"/>
    </location>
</feature>
<keyword evidence="2 3" id="KW-0812">Transmembrane</keyword>
<keyword evidence="2" id="KW-1133">Transmembrane helix</keyword>
<evidence type="ECO:0000313" key="6">
    <source>
        <dbReference type="Proteomes" id="UP000002051"/>
    </source>
</evidence>
<feature type="region of interest" description="Disordered" evidence="1">
    <location>
        <begin position="82"/>
        <end position="107"/>
    </location>
</feature>
<name>A0A072VGT8_MEDTR</name>
<dbReference type="EMBL" id="PSQE01000001">
    <property type="protein sequence ID" value="RHN78077.1"/>
    <property type="molecule type" value="Genomic_DNA"/>
</dbReference>
<dbReference type="HOGENOM" id="CLU_2213794_0_0_1"/>
<accession>A0A072VGT8</accession>
<evidence type="ECO:0000256" key="2">
    <source>
        <dbReference type="SAM" id="Phobius"/>
    </source>
</evidence>
<dbReference type="Gramene" id="rna1592">
    <property type="protein sequence ID" value="RHN78077.1"/>
    <property type="gene ID" value="gene1592"/>
</dbReference>
<reference evidence="4" key="5">
    <citation type="journal article" date="2018" name="Nat. Plants">
        <title>Whole-genome landscape of Medicago truncatula symbiotic genes.</title>
        <authorList>
            <person name="Pecrix Y."/>
            <person name="Gamas P."/>
            <person name="Carrere S."/>
        </authorList>
    </citation>
    <scope>NUCLEOTIDE SEQUENCE</scope>
    <source>
        <tissue evidence="4">Leaves</tissue>
    </source>
</reference>